<dbReference type="InParanoid" id="A0A0H2RGN9"/>
<dbReference type="InterPro" id="IPR036537">
    <property type="entry name" value="Adaptor_Cbl_N_dom_sf"/>
</dbReference>
<dbReference type="PANTHER" id="PTHR44329">
    <property type="entry name" value="SERINE/THREONINE-PROTEIN KINASE TNNI3K-RELATED"/>
    <property type="match status" value="1"/>
</dbReference>
<dbReference type="OrthoDB" id="4062651at2759"/>
<evidence type="ECO:0000256" key="1">
    <source>
        <dbReference type="SAM" id="MobiDB-lite"/>
    </source>
</evidence>
<dbReference type="PROSITE" id="PS50011">
    <property type="entry name" value="PROTEIN_KINASE_DOM"/>
    <property type="match status" value="1"/>
</dbReference>
<protein>
    <submittedName>
        <fullName evidence="3">Kinase-like protein</fullName>
    </submittedName>
</protein>
<accession>A0A0H2RGN9</accession>
<dbReference type="InterPro" id="IPR000719">
    <property type="entry name" value="Prot_kinase_dom"/>
</dbReference>
<dbReference type="GO" id="GO:0007166">
    <property type="term" value="P:cell surface receptor signaling pathway"/>
    <property type="evidence" value="ECO:0007669"/>
    <property type="project" value="InterPro"/>
</dbReference>
<feature type="domain" description="Protein kinase" evidence="2">
    <location>
        <begin position="282"/>
        <end position="552"/>
    </location>
</feature>
<dbReference type="Gene3D" id="1.20.930.20">
    <property type="entry name" value="Adaptor protein Cbl, N-terminal domain"/>
    <property type="match status" value="1"/>
</dbReference>
<feature type="compositionally biased region" description="Polar residues" evidence="1">
    <location>
        <begin position="27"/>
        <end position="36"/>
    </location>
</feature>
<dbReference type="InterPro" id="IPR001245">
    <property type="entry name" value="Ser-Thr/Tyr_kinase_cat_dom"/>
</dbReference>
<dbReference type="EMBL" id="KQ086011">
    <property type="protein sequence ID" value="KLO10999.1"/>
    <property type="molecule type" value="Genomic_DNA"/>
</dbReference>
<gene>
    <name evidence="3" type="ORF">SCHPADRAFT_906391</name>
</gene>
<dbReference type="InterPro" id="IPR059179">
    <property type="entry name" value="MLKL-like_MCAfunc"/>
</dbReference>
<dbReference type="InterPro" id="IPR051681">
    <property type="entry name" value="Ser/Thr_Kinases-Pseudokinases"/>
</dbReference>
<name>A0A0H2RGN9_9AGAM</name>
<dbReference type="Gene3D" id="1.10.510.10">
    <property type="entry name" value="Transferase(Phosphotransferase) domain 1"/>
    <property type="match status" value="1"/>
</dbReference>
<sequence length="556" mass="62464">MSGFLRRSRITSNESLLSDKRSKRNGTRSLSPNRSGGKSKVKFENEWPVGVEAVVNMSLTGLGGFADLACVPGLQGIASLLQTIAKLCFNVKRNRNAAQQLTRECEAYYSSIEAVCKGKRLEENVAKSVQKFEELLQTIMKSMDEWSKLGFLNSFVYQLRISESIKSYGNELRSIRENIQFMSTLVMISEKADYEEAILKDKHDMVVEFSRRENADMIREGAVRAKREGGGEEITEVLGRIVKDIDLASLGKAERTQLEQNLCIMSKAAGQLTYIPFDHLEFDSDQPILGSNLYDIYSGKLGGEVVAIKKARHSPDIHRSVEHILKEANNWKSACESDPGEDYILKLIGVSFPQMSFVMISRLMANRDLMSYISKQENVSVDRMKLARRIAKGLAILHGRSPPIAHGHLRGSNIIINDNGNPLLGDFGLSKSLKDMNGQPMTMINGIDSSRWFAPEILDGDALISTRSDVYSFAMTVFELMTGKRPFDHVKNPFLIPGMVKAGQRPERPTELAAKIRGLDDNVWELLTRCWAHDPFERPTIFEVDRELESYTAYES</sequence>
<keyword evidence="4" id="KW-1185">Reference proteome</keyword>
<proteinExistence type="predicted"/>
<keyword evidence="3" id="KW-0418">Kinase</keyword>
<dbReference type="CDD" id="cd21037">
    <property type="entry name" value="MLKL_NTD"/>
    <property type="match status" value="1"/>
</dbReference>
<dbReference type="STRING" id="27342.A0A0H2RGN9"/>
<dbReference type="PANTHER" id="PTHR44329:SF214">
    <property type="entry name" value="PROTEIN KINASE DOMAIN-CONTAINING PROTEIN"/>
    <property type="match status" value="1"/>
</dbReference>
<evidence type="ECO:0000313" key="4">
    <source>
        <dbReference type="Proteomes" id="UP000053477"/>
    </source>
</evidence>
<dbReference type="AlphaFoldDB" id="A0A0H2RGN9"/>
<feature type="region of interest" description="Disordered" evidence="1">
    <location>
        <begin position="15"/>
        <end position="40"/>
    </location>
</feature>
<dbReference type="SUPFAM" id="SSF56112">
    <property type="entry name" value="Protein kinase-like (PK-like)"/>
    <property type="match status" value="1"/>
</dbReference>
<organism evidence="3 4">
    <name type="scientific">Schizopora paradoxa</name>
    <dbReference type="NCBI Taxonomy" id="27342"/>
    <lineage>
        <taxon>Eukaryota</taxon>
        <taxon>Fungi</taxon>
        <taxon>Dikarya</taxon>
        <taxon>Basidiomycota</taxon>
        <taxon>Agaricomycotina</taxon>
        <taxon>Agaricomycetes</taxon>
        <taxon>Hymenochaetales</taxon>
        <taxon>Schizoporaceae</taxon>
        <taxon>Schizopora</taxon>
    </lineage>
</organism>
<dbReference type="GO" id="GO:0005524">
    <property type="term" value="F:ATP binding"/>
    <property type="evidence" value="ECO:0007669"/>
    <property type="project" value="InterPro"/>
</dbReference>
<evidence type="ECO:0000259" key="2">
    <source>
        <dbReference type="PROSITE" id="PS50011"/>
    </source>
</evidence>
<dbReference type="InterPro" id="IPR011009">
    <property type="entry name" value="Kinase-like_dom_sf"/>
</dbReference>
<evidence type="ECO:0000313" key="3">
    <source>
        <dbReference type="EMBL" id="KLO10999.1"/>
    </source>
</evidence>
<dbReference type="GO" id="GO:0004674">
    <property type="term" value="F:protein serine/threonine kinase activity"/>
    <property type="evidence" value="ECO:0007669"/>
    <property type="project" value="TreeGrafter"/>
</dbReference>
<dbReference type="Pfam" id="PF07714">
    <property type="entry name" value="PK_Tyr_Ser-Thr"/>
    <property type="match status" value="1"/>
</dbReference>
<reference evidence="3 4" key="1">
    <citation type="submission" date="2015-04" db="EMBL/GenBank/DDBJ databases">
        <title>Complete genome sequence of Schizopora paradoxa KUC8140, a cosmopolitan wood degrader in East Asia.</title>
        <authorList>
            <consortium name="DOE Joint Genome Institute"/>
            <person name="Min B."/>
            <person name="Park H."/>
            <person name="Jang Y."/>
            <person name="Kim J.-J."/>
            <person name="Kim K.H."/>
            <person name="Pangilinan J."/>
            <person name="Lipzen A."/>
            <person name="Riley R."/>
            <person name="Grigoriev I.V."/>
            <person name="Spatafora J.W."/>
            <person name="Choi I.-G."/>
        </authorList>
    </citation>
    <scope>NUCLEOTIDE SEQUENCE [LARGE SCALE GENOMIC DNA]</scope>
    <source>
        <strain evidence="3 4">KUC8140</strain>
    </source>
</reference>
<dbReference type="Proteomes" id="UP000053477">
    <property type="component" value="Unassembled WGS sequence"/>
</dbReference>
<keyword evidence="3" id="KW-0808">Transferase</keyword>